<evidence type="ECO:0000313" key="2">
    <source>
        <dbReference type="EMBL" id="KAJ9616689.1"/>
    </source>
</evidence>
<dbReference type="Proteomes" id="UP001172673">
    <property type="component" value="Unassembled WGS sequence"/>
</dbReference>
<dbReference type="Pfam" id="PF25907">
    <property type="entry name" value="DUF7962"/>
    <property type="match status" value="1"/>
</dbReference>
<accession>A0AA39CP57</accession>
<keyword evidence="3" id="KW-1185">Reference proteome</keyword>
<protein>
    <recommendedName>
        <fullName evidence="1">GST N-terminal domain-containing protein</fullName>
    </recommendedName>
</protein>
<dbReference type="InterPro" id="IPR036249">
    <property type="entry name" value="Thioredoxin-like_sf"/>
</dbReference>
<dbReference type="PROSITE" id="PS50404">
    <property type="entry name" value="GST_NTER"/>
    <property type="match status" value="1"/>
</dbReference>
<dbReference type="CDD" id="cd00570">
    <property type="entry name" value="GST_N_family"/>
    <property type="match status" value="1"/>
</dbReference>
<reference evidence="2" key="1">
    <citation type="submission" date="2022-10" db="EMBL/GenBank/DDBJ databases">
        <title>Culturing micro-colonial fungi from biological soil crusts in the Mojave desert and describing Neophaeococcomyces mojavensis, and introducing the new genera and species Taxawa tesnikishii.</title>
        <authorList>
            <person name="Kurbessoian T."/>
            <person name="Stajich J.E."/>
        </authorList>
    </citation>
    <scope>NUCLEOTIDE SEQUENCE</scope>
    <source>
        <strain evidence="2">TK_41</strain>
    </source>
</reference>
<evidence type="ECO:0000259" key="1">
    <source>
        <dbReference type="PROSITE" id="PS50404"/>
    </source>
</evidence>
<organism evidence="2 3">
    <name type="scientific">Cladophialophora chaetospira</name>
    <dbReference type="NCBI Taxonomy" id="386627"/>
    <lineage>
        <taxon>Eukaryota</taxon>
        <taxon>Fungi</taxon>
        <taxon>Dikarya</taxon>
        <taxon>Ascomycota</taxon>
        <taxon>Pezizomycotina</taxon>
        <taxon>Eurotiomycetes</taxon>
        <taxon>Chaetothyriomycetidae</taxon>
        <taxon>Chaetothyriales</taxon>
        <taxon>Herpotrichiellaceae</taxon>
        <taxon>Cladophialophora</taxon>
    </lineage>
</organism>
<comment type="caution">
    <text evidence="2">The sequence shown here is derived from an EMBL/GenBank/DDBJ whole genome shotgun (WGS) entry which is preliminary data.</text>
</comment>
<dbReference type="EMBL" id="JAPDRK010000001">
    <property type="protein sequence ID" value="KAJ9616689.1"/>
    <property type="molecule type" value="Genomic_DNA"/>
</dbReference>
<name>A0AA39CP57_9EURO</name>
<dbReference type="SUPFAM" id="SSF52833">
    <property type="entry name" value="Thioredoxin-like"/>
    <property type="match status" value="1"/>
</dbReference>
<evidence type="ECO:0000313" key="3">
    <source>
        <dbReference type="Proteomes" id="UP001172673"/>
    </source>
</evidence>
<proteinExistence type="predicted"/>
<dbReference type="AlphaFoldDB" id="A0AA39CP57"/>
<feature type="domain" description="GST N-terminal" evidence="1">
    <location>
        <begin position="4"/>
        <end position="84"/>
    </location>
</feature>
<dbReference type="InterPro" id="IPR004045">
    <property type="entry name" value="Glutathione_S-Trfase_N"/>
</dbReference>
<dbReference type="InterPro" id="IPR036282">
    <property type="entry name" value="Glutathione-S-Trfase_C_sf"/>
</dbReference>
<dbReference type="Gene3D" id="3.40.30.110">
    <property type="match status" value="2"/>
</dbReference>
<gene>
    <name evidence="2" type="ORF">H2200_000408</name>
</gene>
<dbReference type="Gene3D" id="1.20.1050.10">
    <property type="match status" value="1"/>
</dbReference>
<dbReference type="Pfam" id="PF13417">
    <property type="entry name" value="GST_N_3"/>
    <property type="match status" value="1"/>
</dbReference>
<dbReference type="InterPro" id="IPR058268">
    <property type="entry name" value="DUF7962"/>
</dbReference>
<sequence length="360" mass="40050">MSKPLVVLFGYDSSLFTQKIQHVLRYKQIPYSYVTVPSMMPRPILKDNFNATYRKIPMLAINRDIYIDTSIICEALEHRFPESSGSSYRSLYPPTISGARNRASIRGMVSYWFDRPLFRATCGLMPTAVWQSRFGTDRAQLIGHKLDPDKLRQKMPEMLSEVDMHCSMLENMLGDRTSTAANPWIFDTERPSLADIALYVQLDWGLKNSHGDYVENLTAGETRAPGDLTMDPVFNKERYPKLLHWFESVRSYLDANAAPQLMTKVDGRDDGAVSTIMQRLKELPITTEIPLLSTPAPAFESLDAQNGLVKGASVAIAPNDTGKGDATIGTLIAASPEEVVISPELIDGKSPAVGDSTQKI</sequence>
<dbReference type="SUPFAM" id="SSF47616">
    <property type="entry name" value="GST C-terminal domain-like"/>
    <property type="match status" value="1"/>
</dbReference>
<dbReference type="CDD" id="cd00299">
    <property type="entry name" value="GST_C_family"/>
    <property type="match status" value="1"/>
</dbReference>